<evidence type="ECO:0000256" key="1">
    <source>
        <dbReference type="ARBA" id="ARBA00004613"/>
    </source>
</evidence>
<evidence type="ECO:0000313" key="6">
    <source>
        <dbReference type="EMBL" id="POM61695.1"/>
    </source>
</evidence>
<evidence type="ECO:0000256" key="2">
    <source>
        <dbReference type="ARBA" id="ARBA00010400"/>
    </source>
</evidence>
<keyword evidence="7" id="KW-1185">Reference proteome</keyword>
<dbReference type="InterPro" id="IPR031825">
    <property type="entry name" value="RXLR"/>
</dbReference>
<feature type="signal peptide" evidence="5">
    <location>
        <begin position="1"/>
        <end position="23"/>
    </location>
</feature>
<evidence type="ECO:0000313" key="7">
    <source>
        <dbReference type="Proteomes" id="UP000237271"/>
    </source>
</evidence>
<dbReference type="Proteomes" id="UP000237271">
    <property type="component" value="Unassembled WGS sequence"/>
</dbReference>
<protein>
    <recommendedName>
        <fullName evidence="5">RxLR effector protein</fullName>
    </recommendedName>
</protein>
<evidence type="ECO:0000256" key="5">
    <source>
        <dbReference type="RuleBase" id="RU367124"/>
    </source>
</evidence>
<comment type="domain">
    <text evidence="5">The RxLR-dEER motif acts to carry the protein into the host cell cytoplasm through binding to cell surface phosphatidylinositol-3-phosphate.</text>
</comment>
<proteinExistence type="inferred from homology"/>
<comment type="caution">
    <text evidence="6">The sequence shown here is derived from an EMBL/GenBank/DDBJ whole genome shotgun (WGS) entry which is preliminary data.</text>
</comment>
<name>A0A2P4X827_9STRA</name>
<dbReference type="Pfam" id="PF16810">
    <property type="entry name" value="RXLR"/>
    <property type="match status" value="1"/>
</dbReference>
<evidence type="ECO:0000256" key="4">
    <source>
        <dbReference type="ARBA" id="ARBA00022729"/>
    </source>
</evidence>
<organism evidence="6 7">
    <name type="scientific">Phytophthora palmivora</name>
    <dbReference type="NCBI Taxonomy" id="4796"/>
    <lineage>
        <taxon>Eukaryota</taxon>
        <taxon>Sar</taxon>
        <taxon>Stramenopiles</taxon>
        <taxon>Oomycota</taxon>
        <taxon>Peronosporomycetes</taxon>
        <taxon>Peronosporales</taxon>
        <taxon>Peronosporaceae</taxon>
        <taxon>Phytophthora</taxon>
    </lineage>
</organism>
<keyword evidence="4 5" id="KW-0732">Signal</keyword>
<keyword evidence="3 5" id="KW-0964">Secreted</keyword>
<comment type="subcellular location">
    <subcellularLocation>
        <location evidence="1 5">Secreted</location>
    </subcellularLocation>
</comment>
<dbReference type="OrthoDB" id="98235at2759"/>
<comment type="similarity">
    <text evidence="2 5">Belongs to the RxLR effector family.</text>
</comment>
<accession>A0A2P4X827</accession>
<gene>
    <name evidence="6" type="ORF">PHPALM_29254</name>
</gene>
<dbReference type="AlphaFoldDB" id="A0A2P4X827"/>
<reference evidence="6 7" key="1">
    <citation type="journal article" date="2017" name="Genome Biol. Evol.">
        <title>Phytophthora megakarya and P. palmivora, closely related causal agents of cacao black pod rot, underwent increases in genome sizes and gene numbers by different mechanisms.</title>
        <authorList>
            <person name="Ali S.S."/>
            <person name="Shao J."/>
            <person name="Lary D.J."/>
            <person name="Kronmiller B."/>
            <person name="Shen D."/>
            <person name="Strem M.D."/>
            <person name="Amoako-Attah I."/>
            <person name="Akrofi A.Y."/>
            <person name="Begoude B.A."/>
            <person name="Ten Hoopen G.M."/>
            <person name="Coulibaly K."/>
            <person name="Kebe B.I."/>
            <person name="Melnick R.L."/>
            <person name="Guiltinan M.J."/>
            <person name="Tyler B.M."/>
            <person name="Meinhardt L.W."/>
            <person name="Bailey B.A."/>
        </authorList>
    </citation>
    <scope>NUCLEOTIDE SEQUENCE [LARGE SCALE GENOMIC DNA]</scope>
    <source>
        <strain evidence="7">sbr112.9</strain>
    </source>
</reference>
<evidence type="ECO:0000256" key="3">
    <source>
        <dbReference type="ARBA" id="ARBA00022525"/>
    </source>
</evidence>
<dbReference type="EMBL" id="NCKW01015838">
    <property type="protein sequence ID" value="POM61695.1"/>
    <property type="molecule type" value="Genomic_DNA"/>
</dbReference>
<feature type="chain" id="PRO_5044959538" description="RxLR effector protein" evidence="5">
    <location>
        <begin position="24"/>
        <end position="159"/>
    </location>
</feature>
<sequence>MRVPCILLAAVVTLFVHQVPVIASVGSEVALTGVTSLGLLHFVGADQSVSDQSRFLRGNKIEGDTEERGKAGELFSKMVKTQSYSDLENVADLVTLKEITAKVDDHLASVFKFAEGAKMKPDDLAIRLKSIEGADDDIAKKAVDMYTSYLKGHGIVDLP</sequence>
<comment type="function">
    <text evidence="5">Effector that suppresses plant defense responses during pathogen infection.</text>
</comment>